<dbReference type="InterPro" id="IPR036452">
    <property type="entry name" value="Ribo_hydro-like"/>
</dbReference>
<gene>
    <name evidence="1" type="ORF">O181_069017</name>
</gene>
<reference evidence="1" key="1">
    <citation type="submission" date="2021-03" db="EMBL/GenBank/DDBJ databases">
        <title>Draft genome sequence of rust myrtle Austropuccinia psidii MF-1, a brazilian biotype.</title>
        <authorList>
            <person name="Quecine M.C."/>
            <person name="Pachon D.M.R."/>
            <person name="Bonatelli M.L."/>
            <person name="Correr F.H."/>
            <person name="Franceschini L.M."/>
            <person name="Leite T.F."/>
            <person name="Margarido G.R.A."/>
            <person name="Almeida C.A."/>
            <person name="Ferrarezi J.A."/>
            <person name="Labate C.A."/>
        </authorList>
    </citation>
    <scope>NUCLEOTIDE SEQUENCE</scope>
    <source>
        <strain evidence="1">MF-1</strain>
    </source>
</reference>
<evidence type="ECO:0000313" key="2">
    <source>
        <dbReference type="Proteomes" id="UP000765509"/>
    </source>
</evidence>
<accession>A0A9Q3I6V3</accession>
<proteinExistence type="predicted"/>
<evidence type="ECO:0000313" key="1">
    <source>
        <dbReference type="EMBL" id="MBW0529302.1"/>
    </source>
</evidence>
<comment type="caution">
    <text evidence="1">The sequence shown here is derived from an EMBL/GenBank/DDBJ whole genome shotgun (WGS) entry which is preliminary data.</text>
</comment>
<dbReference type="OrthoDB" id="2504536at2759"/>
<dbReference type="Gene3D" id="3.90.245.10">
    <property type="entry name" value="Ribonucleoside hydrolase-like"/>
    <property type="match status" value="1"/>
</dbReference>
<organism evidence="1 2">
    <name type="scientific">Austropuccinia psidii MF-1</name>
    <dbReference type="NCBI Taxonomy" id="1389203"/>
    <lineage>
        <taxon>Eukaryota</taxon>
        <taxon>Fungi</taxon>
        <taxon>Dikarya</taxon>
        <taxon>Basidiomycota</taxon>
        <taxon>Pucciniomycotina</taxon>
        <taxon>Pucciniomycetes</taxon>
        <taxon>Pucciniales</taxon>
        <taxon>Sphaerophragmiaceae</taxon>
        <taxon>Austropuccinia</taxon>
    </lineage>
</organism>
<dbReference type="Proteomes" id="UP000765509">
    <property type="component" value="Unassembled WGS sequence"/>
</dbReference>
<protein>
    <submittedName>
        <fullName evidence="1">Uncharacterized protein</fullName>
    </submittedName>
</protein>
<dbReference type="AlphaFoldDB" id="A0A9Q3I6V3"/>
<sequence>SDSSSVLADQHIFSSARLQYGLTPARDYEAKSQNNFQELCKKIDQSIQDEALIYLEDGEPDDHLQSGLGVMEKRAPGLLLLRGGFDRLRFQATELVWKQYSTKFPIKKPKIMTIHGDRTEETMATFDFAEGSGFAEAERKELMRRSLADETSYLKEVAQAEESLREILNKKSFTTIVVKAAPTGLAKIIRDIPNFKEKIAIVWTEPVGVRKEGGFGQMFNFYQDVQASKELLELKVPIIVACPRIGNAEMSVGVDKELMGLYRQHGGYKGKFEGFDNLNRIKSSNGVISKFIDAAAQKFQGLMIDRWGKRLADLDAEEKTFREDNAAMPSSEDLTQKLQEFAFKRQQLQESLGAKWDAITQNVPKEKNFREFCVVDPFAETILSETLRQDAVEQVIQTNLEMIGSGKNMIFFPRIGAQEPEGNVFFITKVNSDGLKLRVQTIVNWLAGGEGEIVV</sequence>
<dbReference type="GO" id="GO:0016799">
    <property type="term" value="F:hydrolase activity, hydrolyzing N-glycosyl compounds"/>
    <property type="evidence" value="ECO:0007669"/>
    <property type="project" value="InterPro"/>
</dbReference>
<keyword evidence="2" id="KW-1185">Reference proteome</keyword>
<feature type="non-terminal residue" evidence="1">
    <location>
        <position position="1"/>
    </location>
</feature>
<name>A0A9Q3I6V3_9BASI</name>
<dbReference type="EMBL" id="AVOT02035035">
    <property type="protein sequence ID" value="MBW0529302.1"/>
    <property type="molecule type" value="Genomic_DNA"/>
</dbReference>